<gene>
    <name evidence="6" type="ORF">BCR32DRAFT_294962</name>
</gene>
<proteinExistence type="predicted"/>
<feature type="domain" description="MATH" evidence="5">
    <location>
        <begin position="661"/>
        <end position="794"/>
    </location>
</feature>
<evidence type="ECO:0000259" key="5">
    <source>
        <dbReference type="PROSITE" id="PS50144"/>
    </source>
</evidence>
<dbReference type="PANTHER" id="PTHR46162:SF2">
    <property type="entry name" value="ANKYRIN REPEAT-CONTAINING PROTEIN-RELATED"/>
    <property type="match status" value="1"/>
</dbReference>
<feature type="domain" description="MATH" evidence="5">
    <location>
        <begin position="503"/>
        <end position="629"/>
    </location>
</feature>
<dbReference type="OrthoDB" id="289038at2759"/>
<sequence>MSNKLEKKYISQLKKKIKYKFRKPDTGFFEWHIDNFDKLTETINYGPKFKHGGFEWQFGIKNFSDTLFGMYLFNNDIENEKACNVIAEYTIAIRSSDSYEFYIAENSYPFIYFANNNRLINKRQILNKNKLFVQKKKSTIPLVNNNNVVISVFISSVNYKNDTFKDYMSFNFNNYKVYDESVKDVHHQWKITKFNELPEVSFSDKFNLLLNSWKLKLYKNKNKDYYTVKIISSNNIFSSQICADVFIAFQNCNKPGVFYEKYTNSLILMNKTLSEFGFVFDKKSLHDKSNVVNASIIENNSVTIHVFLRVTKSSYRDEVIDVLDKFIFKNQCNETLRLDYKGYTEVYLGPWFNFNNLTKYTYEIDIFNSKWEVELYPKGSLKNPYKVSIYLKNKNDEYHHYYIDYVIALFRKFKIKRKNGDETEIITIENLRYYLENDCFIYNGNSPNGFDEFNSTSYYCNYYDDFPFSMGIYYYVYKINKKEHKEELEQIYSNKNITMVDEPIHFIWKINDWDSIKNEKLSDIYEIDDYKWRIKLVKDENNDKIGLYLKSINCVNTFCNIFTMYNLTLSNYKTYSYSLIKLLPSMVHYSKDNIQYGFDDFIKLSEIKKFDENGKSLLEDNQLIVSFYISIFELTKEFFISNVVNKYVESIKSSIQFYSNPTYLEFPIKDWDKFDNKEYEINFNYDNNKWDLLLYPKGCEKINNNYISIYLKNEDIYKDISNRTCVKMVLIMRNTNDYSFFNSYELPLKYLSKNINKYGVEKFVKIENAFSSITDIEQNISLIQENSTVIGVLLFNYKYNEKHYRKELKEILVNNYTTIENDDDLLEEKFIEFNIKDWSNAKDYEETKEYEIGQHKWKLSLYPNGNNEYKYMSFYLNSIDCNSENFPNDEKIYASYIFAIHSYYDNTLFHYKSSKFIKIFNKENPVRGFNQFIKKKYLKGDENEYDKDGKKTKSFINNNEVRVTAYIRVYKNNNLNNFFGYFNEFSNMKNERHAIKEDYFENIIKNFNYKLKKSYFTTDSCCSLDWAINLKLNEQNSPKTLSFYLTCLNFQNKNNTITSLKIKFILYIRNINTCNSFYSKVSPITVFNKKSHQYGYTNFIEIEELSKIYNEKPLLEAGEMIIGAYIIVYEINKFEDESTNLALVLKDYNKNKPNELNINKDELLRVIIPNIKEEWALVYKIHDRSKKGLVPRSYINIYDNNETEESLEQNKENENFTEECSELENDIPISIYCSNKEYYHQRCYYQKQKSNPLNVVLTSVIPIKEKIDVGLNIKPLEGVEEDIINESNGPNIVFTKDNSDASDNDGNEKNNKNDKAKESKD</sequence>
<dbReference type="Pfam" id="PF22486">
    <property type="entry name" value="MATH_2"/>
    <property type="match status" value="1"/>
</dbReference>
<evidence type="ECO:0000259" key="4">
    <source>
        <dbReference type="PROSITE" id="PS50002"/>
    </source>
</evidence>
<dbReference type="Gene3D" id="2.60.210.10">
    <property type="entry name" value="Apoptosis, Tumor Necrosis Factor Receptor Associated Protein 2, Chain A"/>
    <property type="match status" value="6"/>
</dbReference>
<dbReference type="STRING" id="1754192.A0A1Y1WYS8"/>
<dbReference type="InterPro" id="IPR002083">
    <property type="entry name" value="MATH/TRAF_dom"/>
</dbReference>
<dbReference type="PROSITE" id="PS50002">
    <property type="entry name" value="SH3"/>
    <property type="match status" value="1"/>
</dbReference>
<evidence type="ECO:0000256" key="2">
    <source>
        <dbReference type="PROSITE-ProRule" id="PRU00192"/>
    </source>
</evidence>
<feature type="compositionally biased region" description="Basic and acidic residues" evidence="3">
    <location>
        <begin position="1306"/>
        <end position="1321"/>
    </location>
</feature>
<feature type="domain" description="MATH" evidence="5">
    <location>
        <begin position="828"/>
        <end position="967"/>
    </location>
</feature>
<dbReference type="SMART" id="SM00326">
    <property type="entry name" value="SH3"/>
    <property type="match status" value="1"/>
</dbReference>
<reference evidence="6 7" key="1">
    <citation type="submission" date="2016-08" db="EMBL/GenBank/DDBJ databases">
        <title>A Parts List for Fungal Cellulosomes Revealed by Comparative Genomics.</title>
        <authorList>
            <consortium name="DOE Joint Genome Institute"/>
            <person name="Haitjema C.H."/>
            <person name="Gilmore S.P."/>
            <person name="Henske J.K."/>
            <person name="Solomon K.V."/>
            <person name="De Groot R."/>
            <person name="Kuo A."/>
            <person name="Mondo S.J."/>
            <person name="Salamov A.A."/>
            <person name="Labutti K."/>
            <person name="Zhao Z."/>
            <person name="Chiniquy J."/>
            <person name="Barry K."/>
            <person name="Brewer H.M."/>
            <person name="Purvine S.O."/>
            <person name="Wright A.T."/>
            <person name="Boxma B."/>
            <person name="Van Alen T."/>
            <person name="Hackstein J.H."/>
            <person name="Baker S.E."/>
            <person name="Grigoriev I.V."/>
            <person name="O'Malley M.A."/>
        </authorList>
    </citation>
    <scope>NUCLEOTIDE SEQUENCE [LARGE SCALE GENOMIC DNA]</scope>
    <source>
        <strain evidence="6 7">S4</strain>
    </source>
</reference>
<dbReference type="EMBL" id="MCFG01000205">
    <property type="protein sequence ID" value="ORX78582.1"/>
    <property type="molecule type" value="Genomic_DNA"/>
</dbReference>
<reference evidence="6 7" key="2">
    <citation type="submission" date="2016-08" db="EMBL/GenBank/DDBJ databases">
        <title>Pervasive Adenine N6-methylation of Active Genes in Fungi.</title>
        <authorList>
            <consortium name="DOE Joint Genome Institute"/>
            <person name="Mondo S.J."/>
            <person name="Dannebaum R.O."/>
            <person name="Kuo R.C."/>
            <person name="Labutti K."/>
            <person name="Haridas S."/>
            <person name="Kuo A."/>
            <person name="Salamov A."/>
            <person name="Ahrendt S.R."/>
            <person name="Lipzen A."/>
            <person name="Sullivan W."/>
            <person name="Andreopoulos W.B."/>
            <person name="Clum A."/>
            <person name="Lindquist E."/>
            <person name="Daum C."/>
            <person name="Ramamoorthy G.K."/>
            <person name="Gryganskyi A."/>
            <person name="Culley D."/>
            <person name="Magnuson J.K."/>
            <person name="James T.Y."/>
            <person name="O'Malley M.A."/>
            <person name="Stajich J.E."/>
            <person name="Spatafora J.W."/>
            <person name="Visel A."/>
            <person name="Grigoriev I.V."/>
        </authorList>
    </citation>
    <scope>NUCLEOTIDE SEQUENCE [LARGE SCALE GENOMIC DNA]</scope>
    <source>
        <strain evidence="6 7">S4</strain>
    </source>
</reference>
<comment type="caution">
    <text evidence="6">The sequence shown here is derived from an EMBL/GenBank/DDBJ whole genome shotgun (WGS) entry which is preliminary data.</text>
</comment>
<dbReference type="SMART" id="SM00061">
    <property type="entry name" value="MATH"/>
    <property type="match status" value="4"/>
</dbReference>
<evidence type="ECO:0000313" key="6">
    <source>
        <dbReference type="EMBL" id="ORX78582.1"/>
    </source>
</evidence>
<name>A0A1Y1WYS8_9FUNG</name>
<dbReference type="Pfam" id="PF07653">
    <property type="entry name" value="SH3_2"/>
    <property type="match status" value="1"/>
</dbReference>
<dbReference type="Proteomes" id="UP000193944">
    <property type="component" value="Unassembled WGS sequence"/>
</dbReference>
<evidence type="ECO:0000256" key="1">
    <source>
        <dbReference type="ARBA" id="ARBA00022443"/>
    </source>
</evidence>
<dbReference type="Gene3D" id="2.30.30.40">
    <property type="entry name" value="SH3 Domains"/>
    <property type="match status" value="1"/>
</dbReference>
<keyword evidence="7" id="KW-1185">Reference proteome</keyword>
<feature type="domain" description="MATH" evidence="5">
    <location>
        <begin position="997"/>
        <end position="1126"/>
    </location>
</feature>
<dbReference type="CDD" id="cd00121">
    <property type="entry name" value="MATH"/>
    <property type="match status" value="2"/>
</dbReference>
<dbReference type="SUPFAM" id="SSF50044">
    <property type="entry name" value="SH3-domain"/>
    <property type="match status" value="1"/>
</dbReference>
<feature type="region of interest" description="Disordered" evidence="3">
    <location>
        <begin position="1284"/>
        <end position="1321"/>
    </location>
</feature>
<feature type="domain" description="SH3" evidence="4">
    <location>
        <begin position="1137"/>
        <end position="1200"/>
    </location>
</feature>
<organism evidence="6 7">
    <name type="scientific">Anaeromyces robustus</name>
    <dbReference type="NCBI Taxonomy" id="1754192"/>
    <lineage>
        <taxon>Eukaryota</taxon>
        <taxon>Fungi</taxon>
        <taxon>Fungi incertae sedis</taxon>
        <taxon>Chytridiomycota</taxon>
        <taxon>Chytridiomycota incertae sedis</taxon>
        <taxon>Neocallimastigomycetes</taxon>
        <taxon>Neocallimastigales</taxon>
        <taxon>Neocallimastigaceae</taxon>
        <taxon>Anaeromyces</taxon>
    </lineage>
</organism>
<evidence type="ECO:0008006" key="8">
    <source>
        <dbReference type="Google" id="ProtNLM"/>
    </source>
</evidence>
<dbReference type="PANTHER" id="PTHR46162">
    <property type="entry name" value="TRAF-LIKE FAMILY PROTEIN"/>
    <property type="match status" value="1"/>
</dbReference>
<protein>
    <recommendedName>
        <fullName evidence="8">MATH domain-containing protein</fullName>
    </recommendedName>
</protein>
<feature type="domain" description="MATH" evidence="5">
    <location>
        <begin position="26"/>
        <end position="137"/>
    </location>
</feature>
<dbReference type="InterPro" id="IPR001452">
    <property type="entry name" value="SH3_domain"/>
</dbReference>
<dbReference type="PROSITE" id="PS50144">
    <property type="entry name" value="MATH"/>
    <property type="match status" value="5"/>
</dbReference>
<evidence type="ECO:0000256" key="3">
    <source>
        <dbReference type="SAM" id="MobiDB-lite"/>
    </source>
</evidence>
<dbReference type="InterPro" id="IPR008974">
    <property type="entry name" value="TRAF-like"/>
</dbReference>
<evidence type="ECO:0000313" key="7">
    <source>
        <dbReference type="Proteomes" id="UP000193944"/>
    </source>
</evidence>
<dbReference type="InterPro" id="IPR036028">
    <property type="entry name" value="SH3-like_dom_sf"/>
</dbReference>
<accession>A0A1Y1WYS8</accession>
<dbReference type="SUPFAM" id="SSF49599">
    <property type="entry name" value="TRAF domain-like"/>
    <property type="match status" value="5"/>
</dbReference>
<keyword evidence="1 2" id="KW-0728">SH3 domain</keyword>